<dbReference type="Proteomes" id="UP000293925">
    <property type="component" value="Unassembled WGS sequence"/>
</dbReference>
<name>A0A4R0PZI2_9SPHI</name>
<reference evidence="2 3" key="1">
    <citation type="submission" date="2019-02" db="EMBL/GenBank/DDBJ databases">
        <title>Pedobacter sp. RP-3-21 sp. nov., isolated from Arctic soil.</title>
        <authorList>
            <person name="Dahal R.H."/>
        </authorList>
    </citation>
    <scope>NUCLEOTIDE SEQUENCE [LARGE SCALE GENOMIC DNA]</scope>
    <source>
        <strain evidence="2 3">RP-3-21</strain>
    </source>
</reference>
<evidence type="ECO:0000313" key="2">
    <source>
        <dbReference type="EMBL" id="TCD26256.1"/>
    </source>
</evidence>
<keyword evidence="1" id="KW-0472">Membrane</keyword>
<dbReference type="EMBL" id="SJSO01000011">
    <property type="protein sequence ID" value="TCD26256.1"/>
    <property type="molecule type" value="Genomic_DNA"/>
</dbReference>
<accession>A0A4R0PZI2</accession>
<evidence type="ECO:0000313" key="3">
    <source>
        <dbReference type="Proteomes" id="UP000293925"/>
    </source>
</evidence>
<feature type="transmembrane region" description="Helical" evidence="1">
    <location>
        <begin position="91"/>
        <end position="111"/>
    </location>
</feature>
<sequence length="195" mass="21789">MSNTVKILRNSAYSLIAYALISALTHFVYAAIDYSRGILSINVVRHLKASKVNVNGFDFTNSEIGVIQIKPSFIESVILENQMFNDGGSSVVFYLTLGGAILLAINFKLINIYKLEEQNVYQLLLIVVFLFFAISLTGMALMDNYVGNLTNGAFKHDHTHGFSNLYPMGLIVIASVTYQFVVYTRKLKQENDLTI</sequence>
<comment type="caution">
    <text evidence="2">The sequence shown here is derived from an EMBL/GenBank/DDBJ whole genome shotgun (WGS) entry which is preliminary data.</text>
</comment>
<feature type="transmembrane region" description="Helical" evidence="1">
    <location>
        <begin position="162"/>
        <end position="183"/>
    </location>
</feature>
<protein>
    <recommendedName>
        <fullName evidence="4">DUF2975 domain-containing protein</fullName>
    </recommendedName>
</protein>
<evidence type="ECO:0000256" key="1">
    <source>
        <dbReference type="SAM" id="Phobius"/>
    </source>
</evidence>
<feature type="transmembrane region" description="Helical" evidence="1">
    <location>
        <begin position="123"/>
        <end position="142"/>
    </location>
</feature>
<evidence type="ECO:0008006" key="4">
    <source>
        <dbReference type="Google" id="ProtNLM"/>
    </source>
</evidence>
<feature type="transmembrane region" description="Helical" evidence="1">
    <location>
        <begin position="12"/>
        <end position="32"/>
    </location>
</feature>
<dbReference type="RefSeq" id="WP_131531341.1">
    <property type="nucleotide sequence ID" value="NZ_SJSO01000011.1"/>
</dbReference>
<keyword evidence="1" id="KW-0812">Transmembrane</keyword>
<gene>
    <name evidence="2" type="ORF">EZ456_14690</name>
</gene>
<dbReference type="OrthoDB" id="760667at2"/>
<proteinExistence type="predicted"/>
<keyword evidence="3" id="KW-1185">Reference proteome</keyword>
<organism evidence="2 3">
    <name type="scientific">Pedobacter psychrodurus</name>
    <dbReference type="NCBI Taxonomy" id="2530456"/>
    <lineage>
        <taxon>Bacteria</taxon>
        <taxon>Pseudomonadati</taxon>
        <taxon>Bacteroidota</taxon>
        <taxon>Sphingobacteriia</taxon>
        <taxon>Sphingobacteriales</taxon>
        <taxon>Sphingobacteriaceae</taxon>
        <taxon>Pedobacter</taxon>
    </lineage>
</organism>
<keyword evidence="1" id="KW-1133">Transmembrane helix</keyword>
<dbReference type="AlphaFoldDB" id="A0A4R0PZI2"/>